<organism evidence="3 4">
    <name type="scientific">Actinomadura harenae</name>
    <dbReference type="NCBI Taxonomy" id="2483351"/>
    <lineage>
        <taxon>Bacteria</taxon>
        <taxon>Bacillati</taxon>
        <taxon>Actinomycetota</taxon>
        <taxon>Actinomycetes</taxon>
        <taxon>Streptosporangiales</taxon>
        <taxon>Thermomonosporaceae</taxon>
        <taxon>Actinomadura</taxon>
    </lineage>
</organism>
<sequence>MSENPPPQQKPPPYAAPAPAYTRVTDEQREIWETKGRRGVGFGAAWLIGGLLLSLITYSNAASHGGVYIVAWGPVLYGIYRIVTGARLIQRARS</sequence>
<evidence type="ECO:0000256" key="2">
    <source>
        <dbReference type="SAM" id="Phobius"/>
    </source>
</evidence>
<accession>A0A3M2LHR2</accession>
<feature type="compositionally biased region" description="Pro residues" evidence="1">
    <location>
        <begin position="1"/>
        <end position="16"/>
    </location>
</feature>
<keyword evidence="2" id="KW-0812">Transmembrane</keyword>
<dbReference type="AlphaFoldDB" id="A0A3M2LHR2"/>
<dbReference type="OrthoDB" id="4240830at2"/>
<keyword evidence="2" id="KW-1133">Transmembrane helix</keyword>
<protein>
    <submittedName>
        <fullName evidence="3">Uncharacterized protein</fullName>
    </submittedName>
</protein>
<feature type="transmembrane region" description="Helical" evidence="2">
    <location>
        <begin position="65"/>
        <end position="83"/>
    </location>
</feature>
<name>A0A3M2LHR2_9ACTN</name>
<feature type="transmembrane region" description="Helical" evidence="2">
    <location>
        <begin position="39"/>
        <end position="59"/>
    </location>
</feature>
<feature type="region of interest" description="Disordered" evidence="1">
    <location>
        <begin position="1"/>
        <end position="22"/>
    </location>
</feature>
<dbReference type="RefSeq" id="WP_122199477.1">
    <property type="nucleotide sequence ID" value="NZ_JBHSKC010000009.1"/>
</dbReference>
<proteinExistence type="predicted"/>
<evidence type="ECO:0000256" key="1">
    <source>
        <dbReference type="SAM" id="MobiDB-lite"/>
    </source>
</evidence>
<evidence type="ECO:0000313" key="4">
    <source>
        <dbReference type="Proteomes" id="UP000282674"/>
    </source>
</evidence>
<comment type="caution">
    <text evidence="3">The sequence shown here is derived from an EMBL/GenBank/DDBJ whole genome shotgun (WGS) entry which is preliminary data.</text>
</comment>
<dbReference type="EMBL" id="RFFG01000140">
    <property type="protein sequence ID" value="RMI36340.1"/>
    <property type="molecule type" value="Genomic_DNA"/>
</dbReference>
<keyword evidence="4" id="KW-1185">Reference proteome</keyword>
<gene>
    <name evidence="3" type="ORF">EBO15_38905</name>
</gene>
<reference evidence="3 4" key="1">
    <citation type="submission" date="2018-10" db="EMBL/GenBank/DDBJ databases">
        <title>Isolation from soil.</title>
        <authorList>
            <person name="Hu J."/>
        </authorList>
    </citation>
    <scope>NUCLEOTIDE SEQUENCE [LARGE SCALE GENOMIC DNA]</scope>
    <source>
        <strain evidence="3 4">NEAU-Ht49</strain>
    </source>
</reference>
<evidence type="ECO:0000313" key="3">
    <source>
        <dbReference type="EMBL" id="RMI36340.1"/>
    </source>
</evidence>
<dbReference type="Proteomes" id="UP000282674">
    <property type="component" value="Unassembled WGS sequence"/>
</dbReference>
<keyword evidence="2" id="KW-0472">Membrane</keyword>